<name>A0A3T1CHY2_9SPHN</name>
<gene>
    <name evidence="2" type="ORF">EKJ_14070</name>
</gene>
<accession>A0A3T1CHY2</accession>
<protein>
    <recommendedName>
        <fullName evidence="4">Tetratricopeptide repeat protein</fullName>
    </recommendedName>
</protein>
<proteinExistence type="predicted"/>
<dbReference type="RefSeq" id="WP_130586372.1">
    <property type="nucleotide sequence ID" value="NZ_AP019389.1"/>
</dbReference>
<feature type="signal peptide" evidence="1">
    <location>
        <begin position="1"/>
        <end position="22"/>
    </location>
</feature>
<reference evidence="2 3" key="1">
    <citation type="submission" date="2019-01" db="EMBL/GenBank/DDBJ databases">
        <title>Complete genome sequence of Erythrobacter flavus KJ5.</title>
        <authorList>
            <person name="Kanesaki Y."/>
            <person name="Brotosudarmo T."/>
            <person name="Moriuchi R."/>
            <person name="Awai K."/>
        </authorList>
    </citation>
    <scope>NUCLEOTIDE SEQUENCE [LARGE SCALE GENOMIC DNA]</scope>
    <source>
        <strain evidence="2 3">KJ5</strain>
    </source>
</reference>
<dbReference type="InterPro" id="IPR011990">
    <property type="entry name" value="TPR-like_helical_dom_sf"/>
</dbReference>
<dbReference type="EMBL" id="AP019389">
    <property type="protein sequence ID" value="BBI20560.1"/>
    <property type="molecule type" value="Genomic_DNA"/>
</dbReference>
<feature type="chain" id="PRO_5019565730" description="Tetratricopeptide repeat protein" evidence="1">
    <location>
        <begin position="23"/>
        <end position="328"/>
    </location>
</feature>
<evidence type="ECO:0000313" key="2">
    <source>
        <dbReference type="EMBL" id="BBI20560.1"/>
    </source>
</evidence>
<organism evidence="2 3">
    <name type="scientific">Qipengyuania flava</name>
    <dbReference type="NCBI Taxonomy" id="192812"/>
    <lineage>
        <taxon>Bacteria</taxon>
        <taxon>Pseudomonadati</taxon>
        <taxon>Pseudomonadota</taxon>
        <taxon>Alphaproteobacteria</taxon>
        <taxon>Sphingomonadales</taxon>
        <taxon>Erythrobacteraceae</taxon>
        <taxon>Qipengyuania</taxon>
    </lineage>
</organism>
<dbReference type="AlphaFoldDB" id="A0A3T1CHY2"/>
<keyword evidence="3" id="KW-1185">Reference proteome</keyword>
<sequence>MRTFAGFALAGLALAVPGTVTAEVLTVEGVYAARQSGAVEVREIAVERFGGDVGEELAIALADRLEAVRLDREPYFTILAGQARRDGYSTGETAARDYGAATMRGTASGEILNIRDGTKKRTRCVRRDERKKCVEEKVEVYRCRKLAVRFDPSVRLIARAGGTLYAADDTLTRTQRYCDDDKSEPSANAMMQEMVDEFAVRVRYDLAPEYRRENVRIMESRKGLEREGSASFKDAVRLTKTDQAGACGQFEALLAANPDHGSLLFNAGLCAEREDRLEDAIPLYERTLASSNGRDYARAGLDRVTSRLRAERQLDRRYPPDSPVEAAN</sequence>
<keyword evidence="1" id="KW-0732">Signal</keyword>
<dbReference type="SUPFAM" id="SSF48452">
    <property type="entry name" value="TPR-like"/>
    <property type="match status" value="1"/>
</dbReference>
<evidence type="ECO:0008006" key="4">
    <source>
        <dbReference type="Google" id="ProtNLM"/>
    </source>
</evidence>
<dbReference type="Proteomes" id="UP000290057">
    <property type="component" value="Chromosome"/>
</dbReference>
<evidence type="ECO:0000256" key="1">
    <source>
        <dbReference type="SAM" id="SignalP"/>
    </source>
</evidence>
<evidence type="ECO:0000313" key="3">
    <source>
        <dbReference type="Proteomes" id="UP000290057"/>
    </source>
</evidence>
<dbReference type="Gene3D" id="1.25.40.10">
    <property type="entry name" value="Tetratricopeptide repeat domain"/>
    <property type="match status" value="1"/>
</dbReference>